<feature type="compositionally biased region" description="Polar residues" evidence="1">
    <location>
        <begin position="7"/>
        <end position="19"/>
    </location>
</feature>
<evidence type="ECO:0000313" key="2">
    <source>
        <dbReference type="EMBL" id="TWB68894.1"/>
    </source>
</evidence>
<proteinExistence type="predicted"/>
<name>A0A560HW82_9BRAD</name>
<comment type="caution">
    <text evidence="2">The sequence shown here is derived from an EMBL/GenBank/DDBJ whole genome shotgun (WGS) entry which is preliminary data.</text>
</comment>
<dbReference type="EMBL" id="VITW01000010">
    <property type="protein sequence ID" value="TWB68894.1"/>
    <property type="molecule type" value="Genomic_DNA"/>
</dbReference>
<accession>A0A560HW82</accession>
<organism evidence="2 3">
    <name type="scientific">Bradyrhizobium sacchari</name>
    <dbReference type="NCBI Taxonomy" id="1399419"/>
    <lineage>
        <taxon>Bacteria</taxon>
        <taxon>Pseudomonadati</taxon>
        <taxon>Pseudomonadota</taxon>
        <taxon>Alphaproteobacteria</taxon>
        <taxon>Hyphomicrobiales</taxon>
        <taxon>Nitrobacteraceae</taxon>
        <taxon>Bradyrhizobium</taxon>
    </lineage>
</organism>
<feature type="region of interest" description="Disordered" evidence="1">
    <location>
        <begin position="1"/>
        <end position="33"/>
    </location>
</feature>
<protein>
    <submittedName>
        <fullName evidence="2">Uncharacterized protein</fullName>
    </submittedName>
</protein>
<dbReference type="Proteomes" id="UP000315914">
    <property type="component" value="Unassembled WGS sequence"/>
</dbReference>
<sequence length="211" mass="23763">MEYGRYNSVQDLPSYSGQFDNIEEDDDYPDPADDDRESLWIQNLLELRQGAILVAAEFKKSRGAERSAPIDKGGRTNLFKEGFGSPDRNLVISGWSVFETFQHKQAKGTEHGAFHGFLKHVFKYATGRSSERHSSIGSWVKALASLLRQRDDASETYLSAERLYQELKAEPHSNLLTKHKLALTMKEAADTLEVLNGRISSAKLSKKAQQK</sequence>
<gene>
    <name evidence="2" type="ORF">FBZ95_11014</name>
</gene>
<dbReference type="AlphaFoldDB" id="A0A560HW82"/>
<keyword evidence="3" id="KW-1185">Reference proteome</keyword>
<feature type="compositionally biased region" description="Acidic residues" evidence="1">
    <location>
        <begin position="21"/>
        <end position="33"/>
    </location>
</feature>
<evidence type="ECO:0000313" key="3">
    <source>
        <dbReference type="Proteomes" id="UP000315914"/>
    </source>
</evidence>
<evidence type="ECO:0000256" key="1">
    <source>
        <dbReference type="SAM" id="MobiDB-lite"/>
    </source>
</evidence>
<reference evidence="2 3" key="1">
    <citation type="submission" date="2019-06" db="EMBL/GenBank/DDBJ databases">
        <title>Genomic Encyclopedia of Type Strains, Phase IV (KMG-V): Genome sequencing to study the core and pangenomes of soil and plant-associated prokaryotes.</title>
        <authorList>
            <person name="Whitman W."/>
        </authorList>
    </citation>
    <scope>NUCLEOTIDE SEQUENCE [LARGE SCALE GENOMIC DNA]</scope>
    <source>
        <strain evidence="2 3">BR 10556</strain>
    </source>
</reference>